<accession>A0ABP0G309</accession>
<dbReference type="EMBL" id="CAWYQH010000101">
    <property type="protein sequence ID" value="CAK8685900.1"/>
    <property type="molecule type" value="Genomic_DNA"/>
</dbReference>
<proteinExistence type="inferred from homology"/>
<dbReference type="PANTHER" id="PTHR21017:SF19">
    <property type="entry name" value="PROTEIN NIPSNAP HOMOLOG 3B"/>
    <property type="match status" value="1"/>
</dbReference>
<evidence type="ECO:0000313" key="3">
    <source>
        <dbReference type="EMBL" id="CAK8685900.1"/>
    </source>
</evidence>
<dbReference type="InterPro" id="IPR011008">
    <property type="entry name" value="Dimeric_a/b-barrel"/>
</dbReference>
<dbReference type="Gene3D" id="3.30.70.100">
    <property type="match status" value="2"/>
</dbReference>
<comment type="caution">
    <text evidence="3">The sequence shown here is derived from an EMBL/GenBank/DDBJ whole genome shotgun (WGS) entry which is preliminary data.</text>
</comment>
<name>A0ABP0G309_CLALP</name>
<sequence>MIIRMSVFISNLTRFGLTRQGAILGKQIQSIISLQSVDRTLKTSSPCQNKVYEMRQYVIKPDGVQEYKKLTQELFYLRTRASKLVGFWFTEIGSLLNKTVHLWEYDSLMHRQEVRDALANDSEWQNNYIANLVRLVQEQQNCTMYMPQWYSEVKSPEKQSGGVYELMTYNMVMGGPVIWGKKLKSSIEAHVRLGYADLIGVWYTDIGDHNSVEVLWRYNNLTCREEGRERAHNDAVVVNKVRDNLDNVTHHTSCLMLPSTWSPMQ</sequence>
<dbReference type="Proteomes" id="UP001642483">
    <property type="component" value="Unassembled WGS sequence"/>
</dbReference>
<dbReference type="SUPFAM" id="SSF54909">
    <property type="entry name" value="Dimeric alpha+beta barrel"/>
    <property type="match status" value="2"/>
</dbReference>
<keyword evidence="4" id="KW-1185">Reference proteome</keyword>
<dbReference type="InterPro" id="IPR051557">
    <property type="entry name" value="NipSnap_domain"/>
</dbReference>
<dbReference type="InterPro" id="IPR012577">
    <property type="entry name" value="NIPSNAP"/>
</dbReference>
<protein>
    <recommendedName>
        <fullName evidence="2">NIPSNAP domain-containing protein</fullName>
    </recommendedName>
</protein>
<evidence type="ECO:0000259" key="2">
    <source>
        <dbReference type="Pfam" id="PF07978"/>
    </source>
</evidence>
<feature type="domain" description="NIPSNAP" evidence="2">
    <location>
        <begin position="52"/>
        <end position="145"/>
    </location>
</feature>
<gene>
    <name evidence="3" type="ORF">CVLEPA_LOCUS17611</name>
</gene>
<evidence type="ECO:0000313" key="4">
    <source>
        <dbReference type="Proteomes" id="UP001642483"/>
    </source>
</evidence>
<comment type="similarity">
    <text evidence="1">Belongs to the NipSnap family.</text>
</comment>
<dbReference type="Pfam" id="PF07978">
    <property type="entry name" value="NIPSNAP"/>
    <property type="match status" value="2"/>
</dbReference>
<reference evidence="3 4" key="1">
    <citation type="submission" date="2024-02" db="EMBL/GenBank/DDBJ databases">
        <authorList>
            <person name="Daric V."/>
            <person name="Darras S."/>
        </authorList>
    </citation>
    <scope>NUCLEOTIDE SEQUENCE [LARGE SCALE GENOMIC DNA]</scope>
</reference>
<evidence type="ECO:0000256" key="1">
    <source>
        <dbReference type="ARBA" id="ARBA00005291"/>
    </source>
</evidence>
<feature type="domain" description="NIPSNAP" evidence="2">
    <location>
        <begin position="164"/>
        <end position="263"/>
    </location>
</feature>
<organism evidence="3 4">
    <name type="scientific">Clavelina lepadiformis</name>
    <name type="common">Light-bulb sea squirt</name>
    <name type="synonym">Ascidia lepadiformis</name>
    <dbReference type="NCBI Taxonomy" id="159417"/>
    <lineage>
        <taxon>Eukaryota</taxon>
        <taxon>Metazoa</taxon>
        <taxon>Chordata</taxon>
        <taxon>Tunicata</taxon>
        <taxon>Ascidiacea</taxon>
        <taxon>Aplousobranchia</taxon>
        <taxon>Clavelinidae</taxon>
        <taxon>Clavelina</taxon>
    </lineage>
</organism>
<dbReference type="PANTHER" id="PTHR21017">
    <property type="entry name" value="NIPSNAP-RELATED"/>
    <property type="match status" value="1"/>
</dbReference>